<dbReference type="GO" id="GO:0016787">
    <property type="term" value="F:hydrolase activity"/>
    <property type="evidence" value="ECO:0007669"/>
    <property type="project" value="UniProtKB-ARBA"/>
</dbReference>
<sequence length="514" mass="57442">MASHDSEALIMHNSHIDSGQRTSGDLRLDDTFLEVEGTTTTYYHDDLPTHSNRVNNHNSNHLKKFSSTPMKQFMTYLFIGFSTLIVLALLSALIIIVIYNVANPMKPPIHETPLNSTVILVSIDGFRAQYLTQCMAQQYCENLKLLVQSGATSSKGFQPVFPSKTFPNHYSIVTGLYAESHGIVSNSFYDPSFNAVFKLGSDESLKPRWWLGEPIWNTAEKQRVISGSFFWPGSDVAIQGRYPTYYKVYDGSVPYSTRIHTLLKWLDEKEKVPQLLLTYFDGVDSNGHSYGPNSNNVINAIREVDESIGLLMTGLEQRNISQQVNLLIVSDHGMAETPSSKIIRVSDILGRDIVDGSKVKNFNNGPFFDFYFQDESQIDIIYGELTASIVNSATFSEGIQGVYTRKNMPARFHYTNSNRIADIVILGKVGYSILRSSTSSLYGNGNHGYDNEAQDMMGLFIAKGPLFKSGFTSPDVIHNIDVYPLVCEILKIKPAPNNGTLSTISQFLKQIPKK</sequence>
<dbReference type="AlphaFoldDB" id="A0AA88KPF0"/>
<comment type="caution">
    <text evidence="2">The sequence shown here is derived from an EMBL/GenBank/DDBJ whole genome shotgun (WGS) entry which is preliminary data.</text>
</comment>
<dbReference type="PANTHER" id="PTHR10151">
    <property type="entry name" value="ECTONUCLEOTIDE PYROPHOSPHATASE/PHOSPHODIESTERASE"/>
    <property type="match status" value="1"/>
</dbReference>
<dbReference type="SUPFAM" id="SSF53649">
    <property type="entry name" value="Alkaline phosphatase-like"/>
    <property type="match status" value="1"/>
</dbReference>
<evidence type="ECO:0000313" key="2">
    <source>
        <dbReference type="EMBL" id="KAG2388541.1"/>
    </source>
</evidence>
<reference evidence="2 3" key="1">
    <citation type="journal article" date="2018" name="BMC Genomics">
        <title>The genome of Naegleria lovaniensis, the basis for a comparative approach to unravel pathogenicity factors of the human pathogenic amoeba N. fowleri.</title>
        <authorList>
            <person name="Liechti N."/>
            <person name="Schurch N."/>
            <person name="Bruggmann R."/>
            <person name="Wittwer M."/>
        </authorList>
    </citation>
    <scope>NUCLEOTIDE SEQUENCE [LARGE SCALE GENOMIC DNA]</scope>
    <source>
        <strain evidence="2 3">ATCC 30569</strain>
    </source>
</reference>
<accession>A0AA88KPF0</accession>
<keyword evidence="3" id="KW-1185">Reference proteome</keyword>
<dbReference type="PANTHER" id="PTHR10151:SF120">
    <property type="entry name" value="BIS(5'-ADENOSYL)-TRIPHOSPHATASE"/>
    <property type="match status" value="1"/>
</dbReference>
<dbReference type="RefSeq" id="XP_044552533.1">
    <property type="nucleotide sequence ID" value="XM_044696978.1"/>
</dbReference>
<keyword evidence="1" id="KW-1133">Transmembrane helix</keyword>
<dbReference type="InterPro" id="IPR017850">
    <property type="entry name" value="Alkaline_phosphatase_core_sf"/>
</dbReference>
<dbReference type="GeneID" id="68093167"/>
<gene>
    <name evidence="2" type="ORF">C9374_000705</name>
</gene>
<proteinExistence type="predicted"/>
<name>A0AA88KPF0_NAELO</name>
<dbReference type="EMBL" id="PYSW02000010">
    <property type="protein sequence ID" value="KAG2388541.1"/>
    <property type="molecule type" value="Genomic_DNA"/>
</dbReference>
<keyword evidence="1" id="KW-0472">Membrane</keyword>
<feature type="transmembrane region" description="Helical" evidence="1">
    <location>
        <begin position="73"/>
        <end position="99"/>
    </location>
</feature>
<dbReference type="InterPro" id="IPR002591">
    <property type="entry name" value="Phosphodiest/P_Trfase"/>
</dbReference>
<protein>
    <submittedName>
        <fullName evidence="2">Uncharacterized protein</fullName>
    </submittedName>
</protein>
<organism evidence="2 3">
    <name type="scientific">Naegleria lovaniensis</name>
    <name type="common">Amoeba</name>
    <dbReference type="NCBI Taxonomy" id="51637"/>
    <lineage>
        <taxon>Eukaryota</taxon>
        <taxon>Discoba</taxon>
        <taxon>Heterolobosea</taxon>
        <taxon>Tetramitia</taxon>
        <taxon>Eutetramitia</taxon>
        <taxon>Vahlkampfiidae</taxon>
        <taxon>Naegleria</taxon>
    </lineage>
</organism>
<dbReference type="Pfam" id="PF01663">
    <property type="entry name" value="Phosphodiest"/>
    <property type="match status" value="1"/>
</dbReference>
<dbReference type="Gene3D" id="3.40.720.10">
    <property type="entry name" value="Alkaline Phosphatase, subunit A"/>
    <property type="match status" value="1"/>
</dbReference>
<dbReference type="CDD" id="cd16018">
    <property type="entry name" value="Enpp"/>
    <property type="match status" value="1"/>
</dbReference>
<evidence type="ECO:0000313" key="3">
    <source>
        <dbReference type="Proteomes" id="UP000816034"/>
    </source>
</evidence>
<dbReference type="Gene3D" id="3.30.1360.180">
    <property type="match status" value="1"/>
</dbReference>
<keyword evidence="1" id="KW-0812">Transmembrane</keyword>
<dbReference type="Proteomes" id="UP000816034">
    <property type="component" value="Unassembled WGS sequence"/>
</dbReference>
<evidence type="ECO:0000256" key="1">
    <source>
        <dbReference type="SAM" id="Phobius"/>
    </source>
</evidence>